<comment type="caution">
    <text evidence="2">The sequence shown here is derived from an EMBL/GenBank/DDBJ whole genome shotgun (WGS) entry which is preliminary data.</text>
</comment>
<evidence type="ECO:0000313" key="2">
    <source>
        <dbReference type="EMBL" id="KAK6966744.1"/>
    </source>
</evidence>
<dbReference type="EMBL" id="JAWWNJ010000257">
    <property type="protein sequence ID" value="KAK6966747.1"/>
    <property type="molecule type" value="Genomic_DNA"/>
</dbReference>
<name>A0AAV9Z0F2_9AGAR</name>
<feature type="compositionally biased region" description="Basic and acidic residues" evidence="1">
    <location>
        <begin position="14"/>
        <end position="25"/>
    </location>
</feature>
<evidence type="ECO:0000313" key="4">
    <source>
        <dbReference type="Proteomes" id="UP001362999"/>
    </source>
</evidence>
<gene>
    <name evidence="3" type="ORF">R3P38DRAFT_2815807</name>
    <name evidence="2" type="ORF">R3P38DRAFT_3245440</name>
</gene>
<protein>
    <submittedName>
        <fullName evidence="2">Uncharacterized protein</fullName>
    </submittedName>
</protein>
<feature type="compositionally biased region" description="Basic and acidic residues" evidence="1">
    <location>
        <begin position="349"/>
        <end position="363"/>
    </location>
</feature>
<sequence length="375" mass="42074">MSSLTLQQRTLLRKQREAAQQRPEGEQDPVTSRSSSPLPPQTPVLPDRISSLNLNATPNPFTSGTSSNATNATNTTMSIGGRRLIGDRIRKRVKLEGSSEAEFTQFIETMNPEEPEAYSIAYLLRLTDLHKKSIQEVALSWTPSKNLSKSLRAIIQAALLMPNIKYYSGNLSSIIMTAADAGGIKQLPKEDDDCDALASWLNGEINNGRYLLKKTITESLSPGHELANIADLTDRLVAKLGKQFSPTLGIYFRIAFIRSEIKKNHKGDKFWGAVDDELDKMHASGSEEYIDDLYMRKTSTHTLSTDMIGEKKPNWYQLLHDNLSKIQRIKVRAKRKREEEEEEEEDQEPADKSGENSEERENQDPNGAPGDIEKN</sequence>
<keyword evidence="4" id="KW-1185">Reference proteome</keyword>
<evidence type="ECO:0000313" key="3">
    <source>
        <dbReference type="EMBL" id="KAK6966747.1"/>
    </source>
</evidence>
<feature type="compositionally biased region" description="Low complexity" evidence="1">
    <location>
        <begin position="62"/>
        <end position="79"/>
    </location>
</feature>
<accession>A0AAV9Z0F2</accession>
<proteinExistence type="predicted"/>
<organism evidence="2 4">
    <name type="scientific">Favolaschia claudopus</name>
    <dbReference type="NCBI Taxonomy" id="2862362"/>
    <lineage>
        <taxon>Eukaryota</taxon>
        <taxon>Fungi</taxon>
        <taxon>Dikarya</taxon>
        <taxon>Basidiomycota</taxon>
        <taxon>Agaricomycotina</taxon>
        <taxon>Agaricomycetes</taxon>
        <taxon>Agaricomycetidae</taxon>
        <taxon>Agaricales</taxon>
        <taxon>Marasmiineae</taxon>
        <taxon>Mycenaceae</taxon>
        <taxon>Favolaschia</taxon>
    </lineage>
</organism>
<evidence type="ECO:0000256" key="1">
    <source>
        <dbReference type="SAM" id="MobiDB-lite"/>
    </source>
</evidence>
<feature type="compositionally biased region" description="Acidic residues" evidence="1">
    <location>
        <begin position="339"/>
        <end position="348"/>
    </location>
</feature>
<feature type="compositionally biased region" description="Low complexity" evidence="1">
    <location>
        <begin position="1"/>
        <end position="10"/>
    </location>
</feature>
<feature type="compositionally biased region" description="Polar residues" evidence="1">
    <location>
        <begin position="50"/>
        <end position="61"/>
    </location>
</feature>
<reference evidence="2 4" key="1">
    <citation type="journal article" date="2024" name="J Genomics">
        <title>Draft genome sequencing and assembly of Favolaschia claudopus CIRM-BRFM 2984 isolated from oak limbs.</title>
        <authorList>
            <person name="Navarro D."/>
            <person name="Drula E."/>
            <person name="Chaduli D."/>
            <person name="Cazenave R."/>
            <person name="Ahrendt S."/>
            <person name="Wang J."/>
            <person name="Lipzen A."/>
            <person name="Daum C."/>
            <person name="Barry K."/>
            <person name="Grigoriev I.V."/>
            <person name="Favel A."/>
            <person name="Rosso M.N."/>
            <person name="Martin F."/>
        </authorList>
    </citation>
    <scope>NUCLEOTIDE SEQUENCE [LARGE SCALE GENOMIC DNA]</scope>
    <source>
        <strain evidence="2 4">CIRM-BRFM 2984</strain>
    </source>
</reference>
<feature type="region of interest" description="Disordered" evidence="1">
    <location>
        <begin position="1"/>
        <end position="79"/>
    </location>
</feature>
<dbReference type="Proteomes" id="UP001362999">
    <property type="component" value="Unassembled WGS sequence"/>
</dbReference>
<feature type="region of interest" description="Disordered" evidence="1">
    <location>
        <begin position="330"/>
        <end position="375"/>
    </location>
</feature>
<dbReference type="AlphaFoldDB" id="A0AAV9Z0F2"/>
<dbReference type="EMBL" id="JAWWNJ010000257">
    <property type="protein sequence ID" value="KAK6966744.1"/>
    <property type="molecule type" value="Genomic_DNA"/>
</dbReference>